<dbReference type="RefSeq" id="WP_307192003.1">
    <property type="nucleotide sequence ID" value="NZ_JAUSUN010000013.1"/>
</dbReference>
<proteinExistence type="predicted"/>
<sequence length="43" mass="5062">MKKKFTTTLDEELIKLAKIKAIEENISVAELIEKLLRNFLEEK</sequence>
<dbReference type="Pfam" id="PF19891">
    <property type="entry name" value="DUF6364"/>
    <property type="match status" value="1"/>
</dbReference>
<reference evidence="1 2" key="1">
    <citation type="submission" date="2023-07" db="EMBL/GenBank/DDBJ databases">
        <title>Genomic Encyclopedia of Type Strains, Phase IV (KMG-IV): sequencing the most valuable type-strain genomes for metagenomic binning, comparative biology and taxonomic classification.</title>
        <authorList>
            <person name="Goeker M."/>
        </authorList>
    </citation>
    <scope>NUCLEOTIDE SEQUENCE [LARGE SCALE GENOMIC DNA]</scope>
    <source>
        <strain evidence="1 2">DSM 19598</strain>
    </source>
</reference>
<dbReference type="InterPro" id="IPR013321">
    <property type="entry name" value="Arc_rbn_hlx_hlx"/>
</dbReference>
<dbReference type="EMBL" id="JAUSUN010000013">
    <property type="protein sequence ID" value="MDQ0414220.1"/>
    <property type="molecule type" value="Genomic_DNA"/>
</dbReference>
<dbReference type="Proteomes" id="UP001242313">
    <property type="component" value="Unassembled WGS sequence"/>
</dbReference>
<comment type="caution">
    <text evidence="1">The sequence shown here is derived from an EMBL/GenBank/DDBJ whole genome shotgun (WGS) entry which is preliminary data.</text>
</comment>
<dbReference type="Gene3D" id="1.10.1220.10">
    <property type="entry name" value="Met repressor-like"/>
    <property type="match status" value="1"/>
</dbReference>
<dbReference type="SUPFAM" id="SSF47598">
    <property type="entry name" value="Ribbon-helix-helix"/>
    <property type="match status" value="1"/>
</dbReference>
<protein>
    <submittedName>
        <fullName evidence="1">HicB family RNase H-like nuclease</fullName>
    </submittedName>
</protein>
<accession>A0ABU0FWV6</accession>
<organism evidence="1 2">
    <name type="scientific">Mesobacillus stamsii</name>
    <dbReference type="NCBI Taxonomy" id="225347"/>
    <lineage>
        <taxon>Bacteria</taxon>
        <taxon>Bacillati</taxon>
        <taxon>Bacillota</taxon>
        <taxon>Bacilli</taxon>
        <taxon>Bacillales</taxon>
        <taxon>Bacillaceae</taxon>
        <taxon>Mesobacillus</taxon>
    </lineage>
</organism>
<gene>
    <name evidence="1" type="ORF">J2S25_002427</name>
</gene>
<name>A0ABU0FWV6_9BACI</name>
<evidence type="ECO:0000313" key="2">
    <source>
        <dbReference type="Proteomes" id="UP001242313"/>
    </source>
</evidence>
<keyword evidence="2" id="KW-1185">Reference proteome</keyword>
<dbReference type="InterPro" id="IPR010985">
    <property type="entry name" value="Ribbon_hlx_hlx"/>
</dbReference>
<evidence type="ECO:0000313" key="1">
    <source>
        <dbReference type="EMBL" id="MDQ0414220.1"/>
    </source>
</evidence>
<dbReference type="InterPro" id="IPR045944">
    <property type="entry name" value="DUF6364"/>
</dbReference>